<evidence type="ECO:0000256" key="3">
    <source>
        <dbReference type="ARBA" id="ARBA00043265"/>
    </source>
</evidence>
<accession>A0A6G1BCA5</accession>
<dbReference type="Pfam" id="PF07686">
    <property type="entry name" value="V-set"/>
    <property type="match status" value="1"/>
</dbReference>
<feature type="non-terminal residue" evidence="5">
    <location>
        <position position="121"/>
    </location>
</feature>
<evidence type="ECO:0000259" key="4">
    <source>
        <dbReference type="PROSITE" id="PS50835"/>
    </source>
</evidence>
<evidence type="ECO:0000256" key="1">
    <source>
        <dbReference type="ARBA" id="ARBA00022859"/>
    </source>
</evidence>
<dbReference type="GO" id="GO:0002250">
    <property type="term" value="P:adaptive immune response"/>
    <property type="evidence" value="ECO:0007669"/>
    <property type="project" value="UniProtKB-KW"/>
</dbReference>
<dbReference type="SUPFAM" id="SSF48726">
    <property type="entry name" value="Immunoglobulin"/>
    <property type="match status" value="1"/>
</dbReference>
<proteinExistence type="predicted"/>
<dbReference type="PANTHER" id="PTHR23266">
    <property type="entry name" value="IMMUNOGLOBULIN HEAVY CHAIN"/>
    <property type="match status" value="1"/>
</dbReference>
<evidence type="ECO:0000313" key="5">
    <source>
        <dbReference type="EMBL" id="KAF0885317.1"/>
    </source>
</evidence>
<comment type="caution">
    <text evidence="5">The sequence shown here is derived from an EMBL/GenBank/DDBJ whole genome shotgun (WGS) entry which is preliminary data.</text>
</comment>
<dbReference type="InterPro" id="IPR013783">
    <property type="entry name" value="Ig-like_fold"/>
</dbReference>
<dbReference type="InterPro" id="IPR036179">
    <property type="entry name" value="Ig-like_dom_sf"/>
</dbReference>
<protein>
    <submittedName>
        <fullName evidence="5">LV539 protein</fullName>
    </submittedName>
</protein>
<organism evidence="5 6">
    <name type="scientific">Crocuta crocuta</name>
    <name type="common">Spotted hyena</name>
    <dbReference type="NCBI Taxonomy" id="9678"/>
    <lineage>
        <taxon>Eukaryota</taxon>
        <taxon>Metazoa</taxon>
        <taxon>Chordata</taxon>
        <taxon>Craniata</taxon>
        <taxon>Vertebrata</taxon>
        <taxon>Euteleostomi</taxon>
        <taxon>Mammalia</taxon>
        <taxon>Eutheria</taxon>
        <taxon>Laurasiatheria</taxon>
        <taxon>Carnivora</taxon>
        <taxon>Feliformia</taxon>
        <taxon>Hyaenidae</taxon>
        <taxon>Crocuta</taxon>
    </lineage>
</organism>
<gene>
    <name evidence="5" type="primary">Iglv539</name>
    <name evidence="5" type="ORF">FOF47_R01969</name>
</gene>
<dbReference type="AlphaFoldDB" id="A0A6G1BCA5"/>
<keyword evidence="1" id="KW-0391">Immunity</keyword>
<keyword evidence="6" id="KW-1185">Reference proteome</keyword>
<keyword evidence="3" id="KW-1280">Immunoglobulin</keyword>
<feature type="non-terminal residue" evidence="5">
    <location>
        <position position="1"/>
    </location>
</feature>
<dbReference type="InterPro" id="IPR007110">
    <property type="entry name" value="Ig-like_dom"/>
</dbReference>
<dbReference type="GO" id="GO:0019814">
    <property type="term" value="C:immunoglobulin complex"/>
    <property type="evidence" value="ECO:0007669"/>
    <property type="project" value="UniProtKB-KW"/>
</dbReference>
<name>A0A6G1BCA5_CROCR</name>
<dbReference type="EMBL" id="VOAJ01001063">
    <property type="protein sequence ID" value="KAF0885317.1"/>
    <property type="molecule type" value="Genomic_DNA"/>
</dbReference>
<dbReference type="Proteomes" id="UP000475037">
    <property type="component" value="Unassembled WGS sequence"/>
</dbReference>
<sequence length="121" mass="12860">LSCFESVTVLSASSGASEVFQPSLFQPQSSVVSGRGNPQIWCVVQGSPARVHVLSWYRQLKGSGPTFLLSQREGSPLTYGSGVNPRFLAEMDPAQNAALLTVGNASPADEGTYYCAIWFSG</sequence>
<reference evidence="5 6" key="1">
    <citation type="submission" date="2019-11" db="EMBL/GenBank/DDBJ databases">
        <authorList>
            <person name="Yang C."/>
            <person name="Li F."/>
        </authorList>
    </citation>
    <scope>NUCLEOTIDE SEQUENCE [LARGE SCALE GENOMIC DNA]</scope>
    <source>
        <strain evidence="5">KB4526</strain>
        <tissue evidence="5">Muscle</tissue>
    </source>
</reference>
<dbReference type="GO" id="GO:0005576">
    <property type="term" value="C:extracellular region"/>
    <property type="evidence" value="ECO:0007669"/>
    <property type="project" value="UniProtKB-ARBA"/>
</dbReference>
<evidence type="ECO:0000256" key="2">
    <source>
        <dbReference type="ARBA" id="ARBA00023130"/>
    </source>
</evidence>
<keyword evidence="2" id="KW-1064">Adaptive immunity</keyword>
<feature type="domain" description="Ig-like" evidence="4">
    <location>
        <begin position="22"/>
        <end position="121"/>
    </location>
</feature>
<dbReference type="PROSITE" id="PS50835">
    <property type="entry name" value="IG_LIKE"/>
    <property type="match status" value="1"/>
</dbReference>
<evidence type="ECO:0000313" key="6">
    <source>
        <dbReference type="Proteomes" id="UP000475037"/>
    </source>
</evidence>
<dbReference type="InterPro" id="IPR013106">
    <property type="entry name" value="Ig_V-set"/>
</dbReference>
<dbReference type="SMART" id="SM00406">
    <property type="entry name" value="IGv"/>
    <property type="match status" value="1"/>
</dbReference>
<dbReference type="Gene3D" id="2.60.40.10">
    <property type="entry name" value="Immunoglobulins"/>
    <property type="match status" value="1"/>
</dbReference>
<dbReference type="InterPro" id="IPR050199">
    <property type="entry name" value="IgHV"/>
</dbReference>